<feature type="compositionally biased region" description="Low complexity" evidence="1">
    <location>
        <begin position="30"/>
        <end position="54"/>
    </location>
</feature>
<gene>
    <name evidence="3" type="ORF">HC246_03530</name>
</gene>
<name>A0ABX1LLV6_9CYAN</name>
<evidence type="ECO:0000256" key="1">
    <source>
        <dbReference type="SAM" id="MobiDB-lite"/>
    </source>
</evidence>
<dbReference type="RefSeq" id="WP_169362183.1">
    <property type="nucleotide sequence ID" value="NZ_JAAVJL010000001.1"/>
</dbReference>
<evidence type="ECO:0000256" key="2">
    <source>
        <dbReference type="SAM" id="SignalP"/>
    </source>
</evidence>
<dbReference type="InterPro" id="IPR009560">
    <property type="entry name" value="DUF1176"/>
</dbReference>
<sequence length="350" mass="38401">MLPNRISLMAMLASLTVMGCGSPETTNSLPTPSASATTTKAVTPSPTTSASPKVSAEATAAKAIAVGDIKELDDNSTCGKSKITYAYGETSNYRVYICADASAPERPRYYISRNKDGSGGLDMEAMNYNPQKSGTIEFKNDGYIYTLEAPTTQNPEPVLRVTFPNGKLSEEQLLRYLARNGNSNTTTANASTAEPLQYVLDNRESLGVCKDNFRAEDGKRGIGSKAFQISDKKYLVQIQCFLAAYQGAFEYVLWIDDAPKPRVIPLDFDGFQEGKNGEKPKRTTDRSIAGLPRFNVRSQTLTNFTKFRGVGDCGSSAIYKLEGDRMVLQEFRAKYECDGKYVQDMPVIYP</sequence>
<accession>A0ABX1LLV6</accession>
<comment type="caution">
    <text evidence="3">The sequence shown here is derived from an EMBL/GenBank/DDBJ whole genome shotgun (WGS) entry which is preliminary data.</text>
</comment>
<dbReference type="PROSITE" id="PS51257">
    <property type="entry name" value="PROKAR_LIPOPROTEIN"/>
    <property type="match status" value="1"/>
</dbReference>
<keyword evidence="4" id="KW-1185">Reference proteome</keyword>
<proteinExistence type="predicted"/>
<organism evidence="3 4">
    <name type="scientific">Pseudanabaena yagii GIHE-NHR1</name>
    <dbReference type="NCBI Taxonomy" id="2722753"/>
    <lineage>
        <taxon>Bacteria</taxon>
        <taxon>Bacillati</taxon>
        <taxon>Cyanobacteriota</taxon>
        <taxon>Cyanophyceae</taxon>
        <taxon>Pseudanabaenales</taxon>
        <taxon>Pseudanabaenaceae</taxon>
        <taxon>Pseudanabaena</taxon>
        <taxon>Pseudanabaena yagii</taxon>
    </lineage>
</organism>
<dbReference type="Pfam" id="PF06674">
    <property type="entry name" value="DUF1176"/>
    <property type="match status" value="1"/>
</dbReference>
<feature type="chain" id="PRO_5047347293" evidence="2">
    <location>
        <begin position="20"/>
        <end position="350"/>
    </location>
</feature>
<evidence type="ECO:0000313" key="4">
    <source>
        <dbReference type="Proteomes" id="UP000738376"/>
    </source>
</evidence>
<feature type="region of interest" description="Disordered" evidence="1">
    <location>
        <begin position="22"/>
        <end position="54"/>
    </location>
</feature>
<protein>
    <submittedName>
        <fullName evidence="3">DUF1176 domain-containing protein</fullName>
    </submittedName>
</protein>
<reference evidence="3 4" key="1">
    <citation type="submission" date="2020-03" db="EMBL/GenBank/DDBJ databases">
        <title>Draft Genome Sequence of 2-Methylisoborneol Producing Pseudanabaena yagii Strain GIHE-NHR1 Isolated from North Han River in South Korea.</title>
        <authorList>
            <person name="Jeong J."/>
        </authorList>
    </citation>
    <scope>NUCLEOTIDE SEQUENCE [LARGE SCALE GENOMIC DNA]</scope>
    <source>
        <strain evidence="3 4">GIHE-NHR1</strain>
    </source>
</reference>
<evidence type="ECO:0000313" key="3">
    <source>
        <dbReference type="EMBL" id="NMF57109.1"/>
    </source>
</evidence>
<keyword evidence="2" id="KW-0732">Signal</keyword>
<feature type="signal peptide" evidence="2">
    <location>
        <begin position="1"/>
        <end position="19"/>
    </location>
</feature>
<dbReference type="Proteomes" id="UP000738376">
    <property type="component" value="Unassembled WGS sequence"/>
</dbReference>
<dbReference type="EMBL" id="JAAVJL010000001">
    <property type="protein sequence ID" value="NMF57109.1"/>
    <property type="molecule type" value="Genomic_DNA"/>
</dbReference>